<keyword evidence="2" id="KW-1185">Reference proteome</keyword>
<name>A0A9X1SF64_9BACT</name>
<sequence>MQNLLPVLTLALVGCGGSSPPPIPPTTGDFVANQEGVGTAQAFGIDFHVQANSSGASAEGEIDADLINTENSTARKRFSLGDDVTIQLDSVDASTVRFLLNDQDFGVLRVGDQVVIDAEKNVTVNGTARTPM</sequence>
<evidence type="ECO:0000313" key="2">
    <source>
        <dbReference type="Proteomes" id="UP001139103"/>
    </source>
</evidence>
<reference evidence="1" key="1">
    <citation type="submission" date="2021-11" db="EMBL/GenBank/DDBJ databases">
        <title>Genome sequence.</title>
        <authorList>
            <person name="Sun Q."/>
        </authorList>
    </citation>
    <scope>NUCLEOTIDE SEQUENCE</scope>
    <source>
        <strain evidence="1">JC732</strain>
    </source>
</reference>
<evidence type="ECO:0000313" key="1">
    <source>
        <dbReference type="EMBL" id="MCC9627958.1"/>
    </source>
</evidence>
<dbReference type="Proteomes" id="UP001139103">
    <property type="component" value="Unassembled WGS sequence"/>
</dbReference>
<dbReference type="AlphaFoldDB" id="A0A9X1SF64"/>
<accession>A0A9X1SF64</accession>
<organism evidence="1 2">
    <name type="scientific">Blastopirellula sediminis</name>
    <dbReference type="NCBI Taxonomy" id="2894196"/>
    <lineage>
        <taxon>Bacteria</taxon>
        <taxon>Pseudomonadati</taxon>
        <taxon>Planctomycetota</taxon>
        <taxon>Planctomycetia</taxon>
        <taxon>Pirellulales</taxon>
        <taxon>Pirellulaceae</taxon>
        <taxon>Blastopirellula</taxon>
    </lineage>
</organism>
<protein>
    <submittedName>
        <fullName evidence="1">Uncharacterized protein</fullName>
    </submittedName>
</protein>
<gene>
    <name evidence="1" type="ORF">LOC68_06090</name>
</gene>
<dbReference type="RefSeq" id="WP_230216797.1">
    <property type="nucleotide sequence ID" value="NZ_JAJKFT010000004.1"/>
</dbReference>
<comment type="caution">
    <text evidence="1">The sequence shown here is derived from an EMBL/GenBank/DDBJ whole genome shotgun (WGS) entry which is preliminary data.</text>
</comment>
<proteinExistence type="predicted"/>
<dbReference type="EMBL" id="JAJKFT010000004">
    <property type="protein sequence ID" value="MCC9627958.1"/>
    <property type="molecule type" value="Genomic_DNA"/>
</dbReference>